<accession>A0A3A4K3B0</accession>
<feature type="compositionally biased region" description="Basic and acidic residues" evidence="1">
    <location>
        <begin position="7"/>
        <end position="24"/>
    </location>
</feature>
<evidence type="ECO:0000256" key="1">
    <source>
        <dbReference type="SAM" id="MobiDB-lite"/>
    </source>
</evidence>
<proteinExistence type="predicted"/>
<dbReference type="OrthoDB" id="4463109at2"/>
<name>A0A3A4K3B0_9NOCA</name>
<dbReference type="PROSITE" id="PS51674">
    <property type="entry name" value="4FE4S_WBL"/>
    <property type="match status" value="1"/>
</dbReference>
<dbReference type="InterPro" id="IPR034768">
    <property type="entry name" value="4FE4S_WBL"/>
</dbReference>
<reference evidence="3 4" key="1">
    <citation type="submission" date="2018-09" db="EMBL/GenBank/DDBJ databases">
        <title>YIM PH21274 draft genome.</title>
        <authorList>
            <person name="Miao C."/>
        </authorList>
    </citation>
    <scope>NUCLEOTIDE SEQUENCE [LARGE SCALE GENOMIC DNA]</scope>
    <source>
        <strain evidence="3 4">YIM PH 21724</strain>
    </source>
</reference>
<evidence type="ECO:0000259" key="2">
    <source>
        <dbReference type="PROSITE" id="PS51674"/>
    </source>
</evidence>
<feature type="domain" description="4Fe-4S Wbl-type" evidence="2">
    <location>
        <begin position="13"/>
        <end position="74"/>
    </location>
</feature>
<dbReference type="AlphaFoldDB" id="A0A3A4K3B0"/>
<gene>
    <name evidence="3" type="ORF">D5S18_03100</name>
</gene>
<evidence type="ECO:0000313" key="3">
    <source>
        <dbReference type="EMBL" id="RJO79333.1"/>
    </source>
</evidence>
<feature type="region of interest" description="Disordered" evidence="1">
    <location>
        <begin position="1"/>
        <end position="28"/>
    </location>
</feature>
<comment type="caution">
    <text evidence="3">The sequence shown here is derived from an EMBL/GenBank/DDBJ whole genome shotgun (WGS) entry which is preliminary data.</text>
</comment>
<protein>
    <submittedName>
        <fullName evidence="3">WhiB family transcriptional regulator</fullName>
    </submittedName>
</protein>
<dbReference type="Pfam" id="PF02467">
    <property type="entry name" value="Whib"/>
    <property type="match status" value="1"/>
</dbReference>
<dbReference type="RefSeq" id="WP_120037758.1">
    <property type="nucleotide sequence ID" value="NZ_QZFU01000010.1"/>
</dbReference>
<keyword evidence="4" id="KW-1185">Reference proteome</keyword>
<organism evidence="3 4">
    <name type="scientific">Nocardia panacis</name>
    <dbReference type="NCBI Taxonomy" id="2340916"/>
    <lineage>
        <taxon>Bacteria</taxon>
        <taxon>Bacillati</taxon>
        <taxon>Actinomycetota</taxon>
        <taxon>Actinomycetes</taxon>
        <taxon>Mycobacteriales</taxon>
        <taxon>Nocardiaceae</taxon>
        <taxon>Nocardia</taxon>
    </lineage>
</organism>
<evidence type="ECO:0000313" key="4">
    <source>
        <dbReference type="Proteomes" id="UP000266677"/>
    </source>
</evidence>
<sequence length="86" mass="9165">MKPADSGWRDRAACAGQDPRRWDVENLPADDPDGAAARLCANCRVQVQCARDALVPVDITRIVGTGHLEAPDLVELSGTVRAGIIT</sequence>
<dbReference type="EMBL" id="QZFU01000010">
    <property type="protein sequence ID" value="RJO79333.1"/>
    <property type="molecule type" value="Genomic_DNA"/>
</dbReference>
<dbReference type="Proteomes" id="UP000266677">
    <property type="component" value="Unassembled WGS sequence"/>
</dbReference>